<dbReference type="InterPro" id="IPR003099">
    <property type="entry name" value="Prephen_DH"/>
</dbReference>
<dbReference type="PROSITE" id="PS51176">
    <property type="entry name" value="PDH_ADH"/>
    <property type="match status" value="1"/>
</dbReference>
<protein>
    <submittedName>
        <fullName evidence="4">Prephenate dehydrogenase</fullName>
    </submittedName>
</protein>
<dbReference type="InterPro" id="IPR036291">
    <property type="entry name" value="NAD(P)-bd_dom_sf"/>
</dbReference>
<dbReference type="InterPro" id="IPR050812">
    <property type="entry name" value="Preph/Arog_dehydrog"/>
</dbReference>
<dbReference type="Pfam" id="PF02153">
    <property type="entry name" value="PDH_N"/>
    <property type="match status" value="1"/>
</dbReference>
<dbReference type="PANTHER" id="PTHR21363:SF0">
    <property type="entry name" value="PREPHENATE DEHYDROGENASE [NADP(+)]"/>
    <property type="match status" value="1"/>
</dbReference>
<dbReference type="SUPFAM" id="SSF48179">
    <property type="entry name" value="6-phosphogluconate dehydrogenase C-terminal domain-like"/>
    <property type="match status" value="1"/>
</dbReference>
<dbReference type="InterPro" id="IPR046826">
    <property type="entry name" value="PDH_N"/>
</dbReference>
<gene>
    <name evidence="4" type="ORF">QYE77_03780</name>
</gene>
<dbReference type="EMBL" id="JAUHMF010000001">
    <property type="protein sequence ID" value="MDT8897374.1"/>
    <property type="molecule type" value="Genomic_DNA"/>
</dbReference>
<keyword evidence="5" id="KW-1185">Reference proteome</keyword>
<dbReference type="Proteomes" id="UP001254165">
    <property type="component" value="Unassembled WGS sequence"/>
</dbReference>
<sequence>MTIRMTIIGLGRIGLSIGLALKDNPHQIMRIGNDADPQIEQKALKMGALDEAIHNLHTATADADIVILAVPMDEVRETLTTIAPNLKPGAVILDTSPLKTLVTRWAKDLLPAERYLVSFSPSLNPECLYPLVPGSETPRPDLFKGGVFVITSPPHTHSDALKLASDLAVLLGGQPYFADPYEADGLMAAVHGLPQLSAVALLTAITRQPGWREARKLAGQAFVEATEPITHLDDHTHLGESILLNRENLLRLLDNYIATLQEMRDYLETEDRESLAAFLKEAIQARTIWWQQRQKGDWETTPPPEIPSSGQFFARLFGLGGKPIKKE</sequence>
<reference evidence="4 5" key="1">
    <citation type="submission" date="2023-07" db="EMBL/GenBank/DDBJ databases">
        <title>Novel species of Thermanaerothrix with wide hydrolytic capabilities.</title>
        <authorList>
            <person name="Zayulina K.S."/>
            <person name="Podosokorskaya O.A."/>
            <person name="Elcheninov A.G."/>
        </authorList>
    </citation>
    <scope>NUCLEOTIDE SEQUENCE [LARGE SCALE GENOMIC DNA]</scope>
    <source>
        <strain evidence="4 5">4228-RoL</strain>
    </source>
</reference>
<dbReference type="PANTHER" id="PTHR21363">
    <property type="entry name" value="PREPHENATE DEHYDROGENASE"/>
    <property type="match status" value="1"/>
</dbReference>
<proteinExistence type="inferred from homology"/>
<dbReference type="Pfam" id="PF20463">
    <property type="entry name" value="PDH_C"/>
    <property type="match status" value="1"/>
</dbReference>
<dbReference type="Gene3D" id="1.10.3660.10">
    <property type="entry name" value="6-phosphogluconate dehydrogenase C-terminal like domain"/>
    <property type="match status" value="1"/>
</dbReference>
<dbReference type="Gene3D" id="3.40.50.720">
    <property type="entry name" value="NAD(P)-binding Rossmann-like Domain"/>
    <property type="match status" value="1"/>
</dbReference>
<organism evidence="4 5">
    <name type="scientific">Thermanaerothrix solaris</name>
    <dbReference type="NCBI Taxonomy" id="3058434"/>
    <lineage>
        <taxon>Bacteria</taxon>
        <taxon>Bacillati</taxon>
        <taxon>Chloroflexota</taxon>
        <taxon>Anaerolineae</taxon>
        <taxon>Anaerolineales</taxon>
        <taxon>Anaerolineaceae</taxon>
        <taxon>Thermanaerothrix</taxon>
    </lineage>
</organism>
<accession>A0ABU3NKJ8</accession>
<evidence type="ECO:0000313" key="5">
    <source>
        <dbReference type="Proteomes" id="UP001254165"/>
    </source>
</evidence>
<dbReference type="SUPFAM" id="SSF51735">
    <property type="entry name" value="NAD(P)-binding Rossmann-fold domains"/>
    <property type="match status" value="1"/>
</dbReference>
<dbReference type="InterPro" id="IPR008927">
    <property type="entry name" value="6-PGluconate_DH-like_C_sf"/>
</dbReference>
<comment type="similarity">
    <text evidence="1">Belongs to the prephenate/arogenate dehydrogenase family.</text>
</comment>
<evidence type="ECO:0000259" key="3">
    <source>
        <dbReference type="PROSITE" id="PS51176"/>
    </source>
</evidence>
<evidence type="ECO:0000256" key="1">
    <source>
        <dbReference type="ARBA" id="ARBA00007964"/>
    </source>
</evidence>
<comment type="caution">
    <text evidence="4">The sequence shown here is derived from an EMBL/GenBank/DDBJ whole genome shotgun (WGS) entry which is preliminary data.</text>
</comment>
<keyword evidence="2" id="KW-0560">Oxidoreductase</keyword>
<name>A0ABU3NKJ8_9CHLR</name>
<dbReference type="InterPro" id="IPR046825">
    <property type="entry name" value="PDH_C"/>
</dbReference>
<dbReference type="RefSeq" id="WP_315624027.1">
    <property type="nucleotide sequence ID" value="NZ_JAUHMF010000001.1"/>
</dbReference>
<evidence type="ECO:0000256" key="2">
    <source>
        <dbReference type="ARBA" id="ARBA00023002"/>
    </source>
</evidence>
<feature type="domain" description="Prephenate/arogenate dehydrogenase" evidence="3">
    <location>
        <begin position="3"/>
        <end position="297"/>
    </location>
</feature>
<evidence type="ECO:0000313" key="4">
    <source>
        <dbReference type="EMBL" id="MDT8897374.1"/>
    </source>
</evidence>